<keyword evidence="1" id="KW-0472">Membrane</keyword>
<protein>
    <submittedName>
        <fullName evidence="2">Uncharacterized protein</fullName>
    </submittedName>
</protein>
<dbReference type="OrthoDB" id="6240672at2"/>
<dbReference type="RefSeq" id="WP_044618512.1">
    <property type="nucleotide sequence ID" value="NZ_CP007142.1"/>
</dbReference>
<dbReference type="HOGENOM" id="CLU_138350_1_0_6"/>
<dbReference type="STRING" id="1445510.YC6258_04484"/>
<dbReference type="KEGG" id="gsn:YC6258_04484"/>
<feature type="transmembrane region" description="Helical" evidence="1">
    <location>
        <begin position="12"/>
        <end position="34"/>
    </location>
</feature>
<evidence type="ECO:0000313" key="3">
    <source>
        <dbReference type="Proteomes" id="UP000032266"/>
    </source>
</evidence>
<keyword evidence="1" id="KW-1133">Transmembrane helix</keyword>
<feature type="transmembrane region" description="Helical" evidence="1">
    <location>
        <begin position="62"/>
        <end position="83"/>
    </location>
</feature>
<gene>
    <name evidence="2" type="ORF">YC6258_04484</name>
</gene>
<proteinExistence type="predicted"/>
<evidence type="ECO:0000313" key="2">
    <source>
        <dbReference type="EMBL" id="AJQ96516.1"/>
    </source>
</evidence>
<feature type="transmembrane region" description="Helical" evidence="1">
    <location>
        <begin position="95"/>
        <end position="116"/>
    </location>
</feature>
<name>A0A0C5VQH4_9GAMM</name>
<sequence length="118" mass="14024">MERRKKPDFWILLSRTVAVASWVSLFILQCIVWITRPEMSTGAIRYKHLAIREEWQTPTVEWIPILLAICAVLTLVEFVIRPFRARRRTDAGQFHLWMMFILIVATTALYFSQIYIRP</sequence>
<keyword evidence="1" id="KW-0812">Transmembrane</keyword>
<accession>A0A0C5VQH4</accession>
<evidence type="ECO:0000256" key="1">
    <source>
        <dbReference type="SAM" id="Phobius"/>
    </source>
</evidence>
<dbReference type="AlphaFoldDB" id="A0A0C5VQH4"/>
<dbReference type="EMBL" id="CP007142">
    <property type="protein sequence ID" value="AJQ96516.1"/>
    <property type="molecule type" value="Genomic_DNA"/>
</dbReference>
<dbReference type="Proteomes" id="UP000032266">
    <property type="component" value="Chromosome"/>
</dbReference>
<keyword evidence="3" id="KW-1185">Reference proteome</keyword>
<organism evidence="2 3">
    <name type="scientific">Gynuella sunshinyii YC6258</name>
    <dbReference type="NCBI Taxonomy" id="1445510"/>
    <lineage>
        <taxon>Bacteria</taxon>
        <taxon>Pseudomonadati</taxon>
        <taxon>Pseudomonadota</taxon>
        <taxon>Gammaproteobacteria</taxon>
        <taxon>Oceanospirillales</taxon>
        <taxon>Saccharospirillaceae</taxon>
        <taxon>Gynuella</taxon>
    </lineage>
</organism>
<reference evidence="2 3" key="1">
    <citation type="submission" date="2014-01" db="EMBL/GenBank/DDBJ databases">
        <title>Full genme sequencing of cellulolytic bacterium Gynuella sunshinyii YC6258T gen. nov., sp. nov.</title>
        <authorList>
            <person name="Khan H."/>
            <person name="Chung E.J."/>
            <person name="Chung Y.R."/>
        </authorList>
    </citation>
    <scope>NUCLEOTIDE SEQUENCE [LARGE SCALE GENOMIC DNA]</scope>
    <source>
        <strain evidence="2 3">YC6258</strain>
    </source>
</reference>